<name>A0A8R1TNG0_ONCVO</name>
<keyword evidence="2" id="KW-1185">Reference proteome</keyword>
<evidence type="ECO:0000313" key="1">
    <source>
        <dbReference type="EnsemblMetazoa" id="OVOC12862.1"/>
    </source>
</evidence>
<proteinExistence type="predicted"/>
<organism evidence="1 2">
    <name type="scientific">Onchocerca volvulus</name>
    <dbReference type="NCBI Taxonomy" id="6282"/>
    <lineage>
        <taxon>Eukaryota</taxon>
        <taxon>Metazoa</taxon>
        <taxon>Ecdysozoa</taxon>
        <taxon>Nematoda</taxon>
        <taxon>Chromadorea</taxon>
        <taxon>Rhabditida</taxon>
        <taxon>Spirurina</taxon>
        <taxon>Spiruromorpha</taxon>
        <taxon>Filarioidea</taxon>
        <taxon>Onchocercidae</taxon>
        <taxon>Onchocerca</taxon>
    </lineage>
</organism>
<sequence length="130" mass="15449">MHSSQFTFYFDYQKPLLQSITLCINYAYKATSVIFYKTKGYACVIRHKQKTFSQMTELVQKVSDNVIEMLKSVCCHKNPSEKMVFLFAKQYMIYYFDEILYLLVKRSSDMLHLNSENSLSSLRLAKFIFR</sequence>
<dbReference type="Proteomes" id="UP000024404">
    <property type="component" value="Unassembled WGS sequence"/>
</dbReference>
<accession>A0A8R1TNG0</accession>
<reference evidence="1" key="2">
    <citation type="submission" date="2022-06" db="UniProtKB">
        <authorList>
            <consortium name="EnsemblMetazoa"/>
        </authorList>
    </citation>
    <scope>IDENTIFICATION</scope>
</reference>
<evidence type="ECO:0000313" key="2">
    <source>
        <dbReference type="Proteomes" id="UP000024404"/>
    </source>
</evidence>
<protein>
    <submittedName>
        <fullName evidence="1">Uncharacterized protein</fullName>
    </submittedName>
</protein>
<reference evidence="2" key="1">
    <citation type="submission" date="2013-10" db="EMBL/GenBank/DDBJ databases">
        <title>Genome sequencing of Onchocerca volvulus.</title>
        <authorList>
            <person name="Cotton J."/>
            <person name="Tsai J."/>
            <person name="Stanley E."/>
            <person name="Tracey A."/>
            <person name="Holroyd N."/>
            <person name="Lustigman S."/>
            <person name="Berriman M."/>
        </authorList>
    </citation>
    <scope>NUCLEOTIDE SEQUENCE</scope>
</reference>
<dbReference type="AlphaFoldDB" id="A0A8R1TNG0"/>
<dbReference type="EnsemblMetazoa" id="OVOC12862.1">
    <property type="protein sequence ID" value="OVOC12862.1"/>
    <property type="gene ID" value="WBGene00249671"/>
</dbReference>
<dbReference type="EMBL" id="CMVM020000827">
    <property type="status" value="NOT_ANNOTATED_CDS"/>
    <property type="molecule type" value="Genomic_DNA"/>
</dbReference>